<dbReference type="EMBL" id="GL871492">
    <property type="protein sequence ID" value="EGC29060.1"/>
    <property type="molecule type" value="Genomic_DNA"/>
</dbReference>
<dbReference type="KEGG" id="dpp:DICPUDRAFT_90664"/>
<dbReference type="FunCoup" id="F1A416">
    <property type="interactions" value="937"/>
</dbReference>
<keyword evidence="2" id="KW-0472">Membrane</keyword>
<dbReference type="AlphaFoldDB" id="F1A416"/>
<accession>F1A416</accession>
<dbReference type="InParanoid" id="F1A416"/>
<gene>
    <name evidence="3" type="ORF">DICPUDRAFT_90664</name>
</gene>
<evidence type="ECO:0000313" key="4">
    <source>
        <dbReference type="Proteomes" id="UP000001064"/>
    </source>
</evidence>
<dbReference type="OMA" id="CFQIKEY"/>
<organism evidence="3 4">
    <name type="scientific">Dictyostelium purpureum</name>
    <name type="common">Slime mold</name>
    <dbReference type="NCBI Taxonomy" id="5786"/>
    <lineage>
        <taxon>Eukaryota</taxon>
        <taxon>Amoebozoa</taxon>
        <taxon>Evosea</taxon>
        <taxon>Eumycetozoa</taxon>
        <taxon>Dictyostelia</taxon>
        <taxon>Dictyosteliales</taxon>
        <taxon>Dictyosteliaceae</taxon>
        <taxon>Dictyostelium</taxon>
    </lineage>
</organism>
<evidence type="ECO:0000256" key="2">
    <source>
        <dbReference type="SAM" id="Phobius"/>
    </source>
</evidence>
<evidence type="ECO:0000313" key="3">
    <source>
        <dbReference type="EMBL" id="EGC29060.1"/>
    </source>
</evidence>
<keyword evidence="2" id="KW-0812">Transmembrane</keyword>
<dbReference type="eggNOG" id="ENOG502RI9E">
    <property type="taxonomic scope" value="Eukaryota"/>
</dbReference>
<protein>
    <submittedName>
        <fullName evidence="3">Uncharacterized protein</fullName>
    </submittedName>
</protein>
<evidence type="ECO:0000256" key="1">
    <source>
        <dbReference type="SAM" id="MobiDB-lite"/>
    </source>
</evidence>
<dbReference type="Proteomes" id="UP000001064">
    <property type="component" value="Unassembled WGS sequence"/>
</dbReference>
<feature type="transmembrane region" description="Helical" evidence="2">
    <location>
        <begin position="212"/>
        <end position="229"/>
    </location>
</feature>
<reference evidence="4" key="1">
    <citation type="journal article" date="2011" name="Genome Biol.">
        <title>Comparative genomics of the social amoebae Dictyostelium discoideum and Dictyostelium purpureum.</title>
        <authorList>
            <consortium name="US DOE Joint Genome Institute (JGI-PGF)"/>
            <person name="Sucgang R."/>
            <person name="Kuo A."/>
            <person name="Tian X."/>
            <person name="Salerno W."/>
            <person name="Parikh A."/>
            <person name="Feasley C.L."/>
            <person name="Dalin E."/>
            <person name="Tu H."/>
            <person name="Huang E."/>
            <person name="Barry K."/>
            <person name="Lindquist E."/>
            <person name="Shapiro H."/>
            <person name="Bruce D."/>
            <person name="Schmutz J."/>
            <person name="Salamov A."/>
            <person name="Fey P."/>
            <person name="Gaudet P."/>
            <person name="Anjard C."/>
            <person name="Babu M.M."/>
            <person name="Basu S."/>
            <person name="Bushmanova Y."/>
            <person name="van der Wel H."/>
            <person name="Katoh-Kurasawa M."/>
            <person name="Dinh C."/>
            <person name="Coutinho P.M."/>
            <person name="Saito T."/>
            <person name="Elias M."/>
            <person name="Schaap P."/>
            <person name="Kay R.R."/>
            <person name="Henrissat B."/>
            <person name="Eichinger L."/>
            <person name="Rivero F."/>
            <person name="Putnam N.H."/>
            <person name="West C.M."/>
            <person name="Loomis W.F."/>
            <person name="Chisholm R.L."/>
            <person name="Shaulsky G."/>
            <person name="Strassmann J.E."/>
            <person name="Queller D.C."/>
            <person name="Kuspa A."/>
            <person name="Grigoriev I.V."/>
        </authorList>
    </citation>
    <scope>NUCLEOTIDE SEQUENCE [LARGE SCALE GENOMIC DNA]</scope>
    <source>
        <strain evidence="4">QSDP1</strain>
    </source>
</reference>
<sequence length="269" mass="30489">MVKKTVNKIDKNANIFSVLDTSDDDNEYIAKEIPVEPPKTEIGTKNNAIQKKQPKTETKSKKEKITSTTSKSSPKSSTPLTTTTNNSNNNINNSSSSKNEEKTKLKKIENEINTIVFPFEKLIGYVSSRLIALALFFFLCFQIKEYVFPIFKNNSRNKIISVIKTQQDLRKEKETLSTKLKETMGFFGFIGHLIFLLIKTPFLILFTLLKLVFHPISFLVLLISLYLYYTSLSDKKDLPQSVQNFAPVFRPTGKNINGTRGAKGVKTSK</sequence>
<feature type="compositionally biased region" description="Basic and acidic residues" evidence="1">
    <location>
        <begin position="54"/>
        <end position="65"/>
    </location>
</feature>
<dbReference type="RefSeq" id="XP_003294409.1">
    <property type="nucleotide sequence ID" value="XM_003294361.1"/>
</dbReference>
<dbReference type="VEuPathDB" id="AmoebaDB:DICPUDRAFT_90664"/>
<proteinExistence type="predicted"/>
<feature type="transmembrane region" description="Helical" evidence="2">
    <location>
        <begin position="186"/>
        <end position="206"/>
    </location>
</feature>
<keyword evidence="4" id="KW-1185">Reference proteome</keyword>
<keyword evidence="2" id="KW-1133">Transmembrane helix</keyword>
<name>F1A416_DICPU</name>
<dbReference type="GeneID" id="10506640"/>
<feature type="compositionally biased region" description="Low complexity" evidence="1">
    <location>
        <begin position="66"/>
        <end position="97"/>
    </location>
</feature>
<feature type="region of interest" description="Disordered" evidence="1">
    <location>
        <begin position="32"/>
        <end position="102"/>
    </location>
</feature>